<comment type="caution">
    <text evidence="13">The sequence shown here is derived from an EMBL/GenBank/DDBJ whole genome shotgun (WGS) entry which is preliminary data.</text>
</comment>
<keyword evidence="4 9" id="KW-0436">Ligase</keyword>
<evidence type="ECO:0000256" key="10">
    <source>
        <dbReference type="RuleBase" id="RU003664"/>
    </source>
</evidence>
<dbReference type="EMBL" id="MPDM01000004">
    <property type="protein sequence ID" value="OKL49244.1"/>
    <property type="molecule type" value="Genomic_DNA"/>
</dbReference>
<keyword evidence="9 10" id="KW-0133">Cell shape</keyword>
<dbReference type="PROSITE" id="PS01011">
    <property type="entry name" value="FOLYLPOLYGLU_SYNT_1"/>
    <property type="match status" value="1"/>
</dbReference>
<dbReference type="SUPFAM" id="SSF51984">
    <property type="entry name" value="MurCD N-terminal domain"/>
    <property type="match status" value="1"/>
</dbReference>
<dbReference type="UniPathway" id="UPA00219"/>
<dbReference type="PANTHER" id="PTHR43692:SF1">
    <property type="entry name" value="UDP-N-ACETYLMURAMOYLALANINE--D-GLUTAMATE LIGASE"/>
    <property type="match status" value="1"/>
</dbReference>
<dbReference type="Gene3D" id="3.40.1190.10">
    <property type="entry name" value="Mur-like, catalytic domain"/>
    <property type="match status" value="1"/>
</dbReference>
<feature type="domain" description="Mur ligase C-terminal" evidence="11">
    <location>
        <begin position="327"/>
        <end position="447"/>
    </location>
</feature>
<dbReference type="HAMAP" id="MF_00639">
    <property type="entry name" value="MurD"/>
    <property type="match status" value="1"/>
</dbReference>
<dbReference type="PANTHER" id="PTHR43692">
    <property type="entry name" value="UDP-N-ACETYLMURAMOYLALANINE--D-GLUTAMATE LIGASE"/>
    <property type="match status" value="1"/>
</dbReference>
<sequence>MSKIPSAVVLGAGVTGQACTRVLQSRGYQVTVFDTRAISSDLASLSGVTAIVSESEEAMGQAAAATEADVYVASPGIPPHAPALAPVYEQHEVISELELAWRLQALQGGQQPWIVVTGTNGKTTTVGLCESVLRAAGKKAYAVGNIGISIIETVAADNYDALVVEASSFQLYGVKEMSPVASVCLNVAADHIDWHGSVKAYEAAKAKVYENTQVACVYPVNDDKVRRMVENADVVEGARAIGFSLDHPAISECGVVEDMVVDRAFLDTRHTEAIAVARFADLMGEEDALPSPTLLLDAVAAAALTRALGVSPEPVAEGFRNYQQAGHRFHSLGEVAEVTWIDDSKATNAHAAKAAIFSVPSGRAVWIAGGDTKGQTFDDLVKEVAPRLRGVIVIGEDRSQMLQALQRHAPSVPRVEVDGHDDFMMSVVHEAVALSRPGDTVLLAPACASWDQFESYAQRGDVFAEAVERLAEQQESQ</sequence>
<dbReference type="InterPro" id="IPR036615">
    <property type="entry name" value="Mur_ligase_C_dom_sf"/>
</dbReference>
<dbReference type="GO" id="GO:0009252">
    <property type="term" value="P:peptidoglycan biosynthetic process"/>
    <property type="evidence" value="ECO:0007669"/>
    <property type="project" value="UniProtKB-UniRule"/>
</dbReference>
<dbReference type="SUPFAM" id="SSF53244">
    <property type="entry name" value="MurD-like peptide ligases, peptide-binding domain"/>
    <property type="match status" value="1"/>
</dbReference>
<dbReference type="InterPro" id="IPR004101">
    <property type="entry name" value="Mur_ligase_C"/>
</dbReference>
<feature type="binding site" evidence="9">
    <location>
        <begin position="118"/>
        <end position="124"/>
    </location>
    <ligand>
        <name>ATP</name>
        <dbReference type="ChEBI" id="CHEBI:30616"/>
    </ligand>
</feature>
<dbReference type="STRING" id="156892.BM477_04445"/>
<comment type="catalytic activity">
    <reaction evidence="9 10">
        <text>UDP-N-acetyl-alpha-D-muramoyl-L-alanine + D-glutamate + ATP = UDP-N-acetyl-alpha-D-muramoyl-L-alanyl-D-glutamate + ADP + phosphate + H(+)</text>
        <dbReference type="Rhea" id="RHEA:16429"/>
        <dbReference type="ChEBI" id="CHEBI:15378"/>
        <dbReference type="ChEBI" id="CHEBI:29986"/>
        <dbReference type="ChEBI" id="CHEBI:30616"/>
        <dbReference type="ChEBI" id="CHEBI:43474"/>
        <dbReference type="ChEBI" id="CHEBI:83898"/>
        <dbReference type="ChEBI" id="CHEBI:83900"/>
        <dbReference type="ChEBI" id="CHEBI:456216"/>
        <dbReference type="EC" id="6.3.2.9"/>
    </reaction>
</comment>
<dbReference type="GO" id="GO:0004326">
    <property type="term" value="F:tetrahydrofolylpolyglutamate synthase activity"/>
    <property type="evidence" value="ECO:0007669"/>
    <property type="project" value="InterPro"/>
</dbReference>
<dbReference type="Pfam" id="PF02875">
    <property type="entry name" value="Mur_ligase_C"/>
    <property type="match status" value="1"/>
</dbReference>
<dbReference type="GO" id="GO:0008360">
    <property type="term" value="P:regulation of cell shape"/>
    <property type="evidence" value="ECO:0007669"/>
    <property type="project" value="UniProtKB-KW"/>
</dbReference>
<evidence type="ECO:0000256" key="8">
    <source>
        <dbReference type="ARBA" id="ARBA00023306"/>
    </source>
</evidence>
<accession>A0A1Q5PNU6</accession>
<dbReference type="InterPro" id="IPR018109">
    <property type="entry name" value="Folylpolyglutamate_synth_CS"/>
</dbReference>
<dbReference type="NCBIfam" id="TIGR01087">
    <property type="entry name" value="murD"/>
    <property type="match status" value="1"/>
</dbReference>
<dbReference type="GO" id="GO:0005524">
    <property type="term" value="F:ATP binding"/>
    <property type="evidence" value="ECO:0007669"/>
    <property type="project" value="UniProtKB-UniRule"/>
</dbReference>
<keyword evidence="9 10" id="KW-0573">Peptidoglycan synthesis</keyword>
<dbReference type="Gene3D" id="3.90.190.20">
    <property type="entry name" value="Mur ligase, C-terminal domain"/>
    <property type="match status" value="1"/>
</dbReference>
<dbReference type="RefSeq" id="WP_075361483.1">
    <property type="nucleotide sequence ID" value="NZ_MPDM01000004.1"/>
</dbReference>
<keyword evidence="7 9" id="KW-0067">ATP-binding</keyword>
<evidence type="ECO:0000256" key="5">
    <source>
        <dbReference type="ARBA" id="ARBA00022618"/>
    </source>
</evidence>
<dbReference type="Pfam" id="PF08245">
    <property type="entry name" value="Mur_ligase_M"/>
    <property type="match status" value="1"/>
</dbReference>
<evidence type="ECO:0000259" key="11">
    <source>
        <dbReference type="Pfam" id="PF02875"/>
    </source>
</evidence>
<dbReference type="OrthoDB" id="9809796at2"/>
<dbReference type="AlphaFoldDB" id="A0A1Q5PNU6"/>
<dbReference type="PROSITE" id="PS51257">
    <property type="entry name" value="PROKAR_LIPOPROTEIN"/>
    <property type="match status" value="1"/>
</dbReference>
<dbReference type="GO" id="GO:0005737">
    <property type="term" value="C:cytoplasm"/>
    <property type="evidence" value="ECO:0007669"/>
    <property type="project" value="UniProtKB-SubCell"/>
</dbReference>
<dbReference type="Gene3D" id="3.40.50.720">
    <property type="entry name" value="NAD(P)-binding Rossmann-like Domain"/>
    <property type="match status" value="1"/>
</dbReference>
<evidence type="ECO:0000256" key="9">
    <source>
        <dbReference type="HAMAP-Rule" id="MF_00639"/>
    </source>
</evidence>
<comment type="subcellular location">
    <subcellularLocation>
        <location evidence="1 9 10">Cytoplasm</location>
    </subcellularLocation>
</comment>
<evidence type="ECO:0000256" key="1">
    <source>
        <dbReference type="ARBA" id="ARBA00004496"/>
    </source>
</evidence>
<evidence type="ECO:0000313" key="13">
    <source>
        <dbReference type="EMBL" id="OKL49244.1"/>
    </source>
</evidence>
<feature type="domain" description="Mur ligase central" evidence="12">
    <location>
        <begin position="116"/>
        <end position="249"/>
    </location>
</feature>
<dbReference type="GO" id="GO:0071555">
    <property type="term" value="P:cell wall organization"/>
    <property type="evidence" value="ECO:0007669"/>
    <property type="project" value="UniProtKB-KW"/>
</dbReference>
<evidence type="ECO:0000256" key="2">
    <source>
        <dbReference type="ARBA" id="ARBA00004752"/>
    </source>
</evidence>
<evidence type="ECO:0000259" key="12">
    <source>
        <dbReference type="Pfam" id="PF08245"/>
    </source>
</evidence>
<name>A0A1Q5PNU6_9ACTO</name>
<evidence type="ECO:0000256" key="6">
    <source>
        <dbReference type="ARBA" id="ARBA00022741"/>
    </source>
</evidence>
<organism evidence="13 14">
    <name type="scientific">Boudabousia marimammalium</name>
    <dbReference type="NCBI Taxonomy" id="156892"/>
    <lineage>
        <taxon>Bacteria</taxon>
        <taxon>Bacillati</taxon>
        <taxon>Actinomycetota</taxon>
        <taxon>Actinomycetes</taxon>
        <taxon>Actinomycetales</taxon>
        <taxon>Actinomycetaceae</taxon>
        <taxon>Boudabousia</taxon>
    </lineage>
</organism>
<protein>
    <recommendedName>
        <fullName evidence="9 10">UDP-N-acetylmuramoylalanine--D-glutamate ligase</fullName>
        <ecNumber evidence="9 10">6.3.2.9</ecNumber>
    </recommendedName>
    <alternativeName>
        <fullName evidence="9">D-glutamic acid-adding enzyme</fullName>
    </alternativeName>
    <alternativeName>
        <fullName evidence="9">UDP-N-acetylmuramoyl-L-alanyl-D-glutamate synthetase</fullName>
    </alternativeName>
</protein>
<keyword evidence="9 10" id="KW-0961">Cell wall biogenesis/degradation</keyword>
<dbReference type="EC" id="6.3.2.9" evidence="9 10"/>
<comment type="pathway">
    <text evidence="2 9 10">Cell wall biogenesis; peptidoglycan biosynthesis.</text>
</comment>
<evidence type="ECO:0000256" key="3">
    <source>
        <dbReference type="ARBA" id="ARBA00022490"/>
    </source>
</evidence>
<keyword evidence="3 9" id="KW-0963">Cytoplasm</keyword>
<comment type="similarity">
    <text evidence="9">Belongs to the MurCDEF family.</text>
</comment>
<dbReference type="InterPro" id="IPR036565">
    <property type="entry name" value="Mur-like_cat_sf"/>
</dbReference>
<comment type="function">
    <text evidence="9 10">Cell wall formation. Catalyzes the addition of glutamate to the nucleotide precursor UDP-N-acetylmuramoyl-L-alanine (UMA).</text>
</comment>
<gene>
    <name evidence="9" type="primary">murD</name>
    <name evidence="13" type="ORF">BM477_04445</name>
</gene>
<evidence type="ECO:0000313" key="14">
    <source>
        <dbReference type="Proteomes" id="UP000186465"/>
    </source>
</evidence>
<keyword evidence="14" id="KW-1185">Reference proteome</keyword>
<keyword evidence="8 9" id="KW-0131">Cell cycle</keyword>
<dbReference type="SUPFAM" id="SSF53623">
    <property type="entry name" value="MurD-like peptide ligases, catalytic domain"/>
    <property type="match status" value="1"/>
</dbReference>
<keyword evidence="6 9" id="KW-0547">Nucleotide-binding</keyword>
<proteinExistence type="inferred from homology"/>
<dbReference type="Proteomes" id="UP000186465">
    <property type="component" value="Unassembled WGS sequence"/>
</dbReference>
<keyword evidence="5 9" id="KW-0132">Cell division</keyword>
<reference evidence="14" key="1">
    <citation type="submission" date="2016-11" db="EMBL/GenBank/DDBJ databases">
        <title>Actinomyces gypaetusis sp. nov. isolated from Gypaetus barbatus in Qinghai Tibet Plateau China.</title>
        <authorList>
            <person name="Meng X."/>
        </authorList>
    </citation>
    <scope>NUCLEOTIDE SEQUENCE [LARGE SCALE GENOMIC DNA]</scope>
    <source>
        <strain evidence="14">DSM 15383</strain>
    </source>
</reference>
<dbReference type="GO" id="GO:0008764">
    <property type="term" value="F:UDP-N-acetylmuramoylalanine-D-glutamate ligase activity"/>
    <property type="evidence" value="ECO:0007669"/>
    <property type="project" value="UniProtKB-UniRule"/>
</dbReference>
<dbReference type="Pfam" id="PF21799">
    <property type="entry name" value="MurD-like_N"/>
    <property type="match status" value="1"/>
</dbReference>
<evidence type="ECO:0000256" key="4">
    <source>
        <dbReference type="ARBA" id="ARBA00022598"/>
    </source>
</evidence>
<dbReference type="InterPro" id="IPR013221">
    <property type="entry name" value="Mur_ligase_cen"/>
</dbReference>
<evidence type="ECO:0000256" key="7">
    <source>
        <dbReference type="ARBA" id="ARBA00022840"/>
    </source>
</evidence>
<dbReference type="GO" id="GO:0051301">
    <property type="term" value="P:cell division"/>
    <property type="evidence" value="ECO:0007669"/>
    <property type="project" value="UniProtKB-KW"/>
</dbReference>
<dbReference type="InterPro" id="IPR005762">
    <property type="entry name" value="MurD"/>
</dbReference>